<evidence type="ECO:0000256" key="6">
    <source>
        <dbReference type="ARBA" id="ARBA00022898"/>
    </source>
</evidence>
<accession>A0A7S4L172</accession>
<dbReference type="Gene3D" id="3.40.640.10">
    <property type="entry name" value="Type I PLP-dependent aspartate aminotransferase-like (Major domain)"/>
    <property type="match status" value="1"/>
</dbReference>
<dbReference type="AlphaFoldDB" id="A0A7S4L172"/>
<dbReference type="GO" id="GO:0042802">
    <property type="term" value="F:identical protein binding"/>
    <property type="evidence" value="ECO:0007669"/>
    <property type="project" value="TreeGrafter"/>
</dbReference>
<gene>
    <name evidence="10" type="ORF">GTHE00462_LOCUS21627</name>
</gene>
<dbReference type="SUPFAM" id="SSF53383">
    <property type="entry name" value="PLP-dependent transferases"/>
    <property type="match status" value="1"/>
</dbReference>
<dbReference type="InterPro" id="IPR004839">
    <property type="entry name" value="Aminotransferase_I/II_large"/>
</dbReference>
<comment type="catalytic activity">
    <reaction evidence="7 8">
        <text>L-aspartate + 2-oxoglutarate = oxaloacetate + L-glutamate</text>
        <dbReference type="Rhea" id="RHEA:21824"/>
        <dbReference type="ChEBI" id="CHEBI:16452"/>
        <dbReference type="ChEBI" id="CHEBI:16810"/>
        <dbReference type="ChEBI" id="CHEBI:29985"/>
        <dbReference type="ChEBI" id="CHEBI:29991"/>
        <dbReference type="EC" id="2.6.1.1"/>
    </reaction>
</comment>
<evidence type="ECO:0000256" key="8">
    <source>
        <dbReference type="RuleBase" id="RU000480"/>
    </source>
</evidence>
<dbReference type="PANTHER" id="PTHR11879:SF22">
    <property type="entry name" value="ASPARTATE AMINOTRANSFERASE, MITOCHONDRIAL"/>
    <property type="match status" value="1"/>
</dbReference>
<evidence type="ECO:0000256" key="7">
    <source>
        <dbReference type="ARBA" id="ARBA00049185"/>
    </source>
</evidence>
<proteinExistence type="inferred from homology"/>
<evidence type="ECO:0000256" key="5">
    <source>
        <dbReference type="ARBA" id="ARBA00022679"/>
    </source>
</evidence>
<dbReference type="Gene3D" id="3.90.1150.10">
    <property type="entry name" value="Aspartate Aminotransferase, domain 1"/>
    <property type="match status" value="1"/>
</dbReference>
<evidence type="ECO:0000256" key="3">
    <source>
        <dbReference type="ARBA" id="ARBA00011738"/>
    </source>
</evidence>
<organism evidence="10">
    <name type="scientific">Guillardia theta</name>
    <name type="common">Cryptophyte</name>
    <name type="synonym">Cryptomonas phi</name>
    <dbReference type="NCBI Taxonomy" id="55529"/>
    <lineage>
        <taxon>Eukaryota</taxon>
        <taxon>Cryptophyceae</taxon>
        <taxon>Pyrenomonadales</taxon>
        <taxon>Geminigeraceae</taxon>
        <taxon>Guillardia</taxon>
    </lineage>
</organism>
<dbReference type="PANTHER" id="PTHR11879">
    <property type="entry name" value="ASPARTATE AMINOTRANSFERASE"/>
    <property type="match status" value="1"/>
</dbReference>
<evidence type="ECO:0000313" key="10">
    <source>
        <dbReference type="EMBL" id="CAE2311445.1"/>
    </source>
</evidence>
<keyword evidence="6" id="KW-0663">Pyridoxal phosphate</keyword>
<protein>
    <recommendedName>
        <fullName evidence="8">Aspartate aminotransferase</fullName>
        <ecNumber evidence="8">2.6.1.1</ecNumber>
    </recommendedName>
</protein>
<comment type="miscellaneous">
    <text evidence="8">In eukaryotes there are cytoplasmic, mitochondrial and chloroplastic isozymes.</text>
</comment>
<dbReference type="InterPro" id="IPR015424">
    <property type="entry name" value="PyrdxlP-dep_Trfase"/>
</dbReference>
<feature type="domain" description="Aminotransferase class I/classII large" evidence="9">
    <location>
        <begin position="57"/>
        <end position="411"/>
    </location>
</feature>
<dbReference type="GO" id="GO:0004069">
    <property type="term" value="F:L-aspartate:2-oxoglutarate aminotransferase activity"/>
    <property type="evidence" value="ECO:0007669"/>
    <property type="project" value="UniProtKB-EC"/>
</dbReference>
<keyword evidence="5 8" id="KW-0808">Transferase</keyword>
<comment type="subunit">
    <text evidence="3 8">Homodimer.</text>
</comment>
<keyword evidence="4 8" id="KW-0032">Aminotransferase</keyword>
<dbReference type="InterPro" id="IPR015422">
    <property type="entry name" value="PyrdxlP-dep_Trfase_small"/>
</dbReference>
<evidence type="ECO:0000256" key="2">
    <source>
        <dbReference type="ARBA" id="ARBA00007441"/>
    </source>
</evidence>
<dbReference type="PROSITE" id="PS00105">
    <property type="entry name" value="AA_TRANSFER_CLASS_1"/>
    <property type="match status" value="1"/>
</dbReference>
<comment type="cofactor">
    <cofactor evidence="1">
        <name>pyridoxal 5'-phosphate</name>
        <dbReference type="ChEBI" id="CHEBI:597326"/>
    </cofactor>
</comment>
<evidence type="ECO:0000259" key="9">
    <source>
        <dbReference type="Pfam" id="PF00155"/>
    </source>
</evidence>
<dbReference type="CDD" id="cd00609">
    <property type="entry name" value="AAT_like"/>
    <property type="match status" value="1"/>
</dbReference>
<evidence type="ECO:0000256" key="4">
    <source>
        <dbReference type="ARBA" id="ARBA00022576"/>
    </source>
</evidence>
<comment type="similarity">
    <text evidence="2">Belongs to the class-I pyridoxal-phosphate-dependent aminotransferase family.</text>
</comment>
<dbReference type="Pfam" id="PF00155">
    <property type="entry name" value="Aminotran_1_2"/>
    <property type="match status" value="1"/>
</dbReference>
<reference evidence="10" key="1">
    <citation type="submission" date="2021-01" db="EMBL/GenBank/DDBJ databases">
        <authorList>
            <person name="Corre E."/>
            <person name="Pelletier E."/>
            <person name="Niang G."/>
            <person name="Scheremetjew M."/>
            <person name="Finn R."/>
            <person name="Kale V."/>
            <person name="Holt S."/>
            <person name="Cochrane G."/>
            <person name="Meng A."/>
            <person name="Brown T."/>
            <person name="Cohen L."/>
        </authorList>
    </citation>
    <scope>NUCLEOTIDE SEQUENCE</scope>
    <source>
        <strain evidence="10">CCMP 2712</strain>
    </source>
</reference>
<dbReference type="InterPro" id="IPR015421">
    <property type="entry name" value="PyrdxlP-dep_Trfase_major"/>
</dbReference>
<dbReference type="InterPro" id="IPR004838">
    <property type="entry name" value="NHTrfase_class1_PyrdxlP-BS"/>
</dbReference>
<name>A0A7S4L172_GUITH</name>
<sequence>MSSMLKLRAASSNCLRMKDWFACRIKICMSFFADVPKAPPDPLLSITGRFKADSRPNKFDLGIGVLRRTDNTSHEFETVKVAAKSVAPSCFYPHPGGDDKFVSLMAEVIFGSSLPPRVMGVQTVGGSGALRVCAELLVSQGITTMMLPDPSWANHKPLLGGGGLKITEYRYFKQDTHTVDIDSMLADIQACPPKTAIMFQVAAHNPTGVDITDEQWDKILELMKSRRDLFPVFDSAYQGLARGLNEDIQIVRKFLDAGLEFAVCSSCSKNFGLYGERVGSFFVACETPEIASCVDSRCKLKIRHNYSVPPLFGAKIVSTILSDPELRKKWEQELAETRTTLNRAHAAFAQALSKGGLDSKFSAPRFGLFTQLYLNEQQVLSLEKDHACYVAPGGRVNVSSLDEQAAASVANAVVQVLKST</sequence>
<dbReference type="GO" id="GO:0006520">
    <property type="term" value="P:amino acid metabolic process"/>
    <property type="evidence" value="ECO:0007669"/>
    <property type="project" value="InterPro"/>
</dbReference>
<dbReference type="GO" id="GO:0030170">
    <property type="term" value="F:pyridoxal phosphate binding"/>
    <property type="evidence" value="ECO:0007669"/>
    <property type="project" value="InterPro"/>
</dbReference>
<dbReference type="EMBL" id="HBKN01027972">
    <property type="protein sequence ID" value="CAE2311445.1"/>
    <property type="molecule type" value="Transcribed_RNA"/>
</dbReference>
<dbReference type="InterPro" id="IPR000796">
    <property type="entry name" value="Asp_trans"/>
</dbReference>
<dbReference type="EC" id="2.6.1.1" evidence="8"/>
<dbReference type="PRINTS" id="PR00799">
    <property type="entry name" value="TRANSAMINASE"/>
</dbReference>
<evidence type="ECO:0000256" key="1">
    <source>
        <dbReference type="ARBA" id="ARBA00001933"/>
    </source>
</evidence>